<dbReference type="InterPro" id="IPR007493">
    <property type="entry name" value="DUF538"/>
</dbReference>
<dbReference type="Gene3D" id="2.30.240.10">
    <property type="entry name" value="At5g01610-like"/>
    <property type="match status" value="1"/>
</dbReference>
<comment type="caution">
    <text evidence="1">The sequence shown here is derived from an EMBL/GenBank/DDBJ whole genome shotgun (WGS) entry which is preliminary data.</text>
</comment>
<sequence length="216" mass="24211">MVLHYITLHIQLQSLSLSLSLSISDQPPMMPSSNSYTCLSIFSLLHLILLSLSSTSAHAQAPLPPPAPSVYDILPKFGLPRGLLPDCVTRYSYNPDDGTFVVELDQTCYVQFEYLVYYDKRITGTLKLGSITNLKGIQVKRFFLWFDVDEIKVDLPPSDSIYFQVGLINKKLSVAQFQTIHSCKSGVSVSYSSRSWNLPFELPPAVDDEIPMLLTE</sequence>
<dbReference type="Proteomes" id="UP001153076">
    <property type="component" value="Unassembled WGS sequence"/>
</dbReference>
<accession>A0A9Q1K5F4</accession>
<name>A0A9Q1K5F4_9CARY</name>
<dbReference type="AlphaFoldDB" id="A0A9Q1K5F4"/>
<dbReference type="SUPFAM" id="SSF141562">
    <property type="entry name" value="At5g01610-like"/>
    <property type="match status" value="1"/>
</dbReference>
<dbReference type="OrthoDB" id="755906at2759"/>
<dbReference type="EMBL" id="JAKOGI010000316">
    <property type="protein sequence ID" value="KAJ8437165.1"/>
    <property type="molecule type" value="Genomic_DNA"/>
</dbReference>
<reference evidence="1" key="1">
    <citation type="submission" date="2022-04" db="EMBL/GenBank/DDBJ databases">
        <title>Carnegiea gigantea Genome sequencing and assembly v2.</title>
        <authorList>
            <person name="Copetti D."/>
            <person name="Sanderson M.J."/>
            <person name="Burquez A."/>
            <person name="Wojciechowski M.F."/>
        </authorList>
    </citation>
    <scope>NUCLEOTIDE SEQUENCE</scope>
    <source>
        <strain evidence="1">SGP5-SGP5p</strain>
        <tissue evidence="1">Aerial part</tissue>
    </source>
</reference>
<protein>
    <submittedName>
        <fullName evidence="1">Uncharacterized protein</fullName>
    </submittedName>
</protein>
<dbReference type="PANTHER" id="PTHR31676">
    <property type="entry name" value="T31J12.3 PROTEIN-RELATED"/>
    <property type="match status" value="1"/>
</dbReference>
<dbReference type="PANTHER" id="PTHR31676:SF71">
    <property type="entry name" value="EXPRESSED PROTEIN"/>
    <property type="match status" value="1"/>
</dbReference>
<gene>
    <name evidence="1" type="ORF">Cgig2_016908</name>
</gene>
<organism evidence="1 2">
    <name type="scientific">Carnegiea gigantea</name>
    <dbReference type="NCBI Taxonomy" id="171969"/>
    <lineage>
        <taxon>Eukaryota</taxon>
        <taxon>Viridiplantae</taxon>
        <taxon>Streptophyta</taxon>
        <taxon>Embryophyta</taxon>
        <taxon>Tracheophyta</taxon>
        <taxon>Spermatophyta</taxon>
        <taxon>Magnoliopsida</taxon>
        <taxon>eudicotyledons</taxon>
        <taxon>Gunneridae</taxon>
        <taxon>Pentapetalae</taxon>
        <taxon>Caryophyllales</taxon>
        <taxon>Cactineae</taxon>
        <taxon>Cactaceae</taxon>
        <taxon>Cactoideae</taxon>
        <taxon>Echinocereeae</taxon>
        <taxon>Carnegiea</taxon>
    </lineage>
</organism>
<dbReference type="Pfam" id="PF04398">
    <property type="entry name" value="DUF538"/>
    <property type="match status" value="1"/>
</dbReference>
<proteinExistence type="predicted"/>
<keyword evidence="2" id="KW-1185">Reference proteome</keyword>
<evidence type="ECO:0000313" key="2">
    <source>
        <dbReference type="Proteomes" id="UP001153076"/>
    </source>
</evidence>
<dbReference type="InterPro" id="IPR036758">
    <property type="entry name" value="At5g01610-like"/>
</dbReference>
<evidence type="ECO:0000313" key="1">
    <source>
        <dbReference type="EMBL" id="KAJ8437165.1"/>
    </source>
</evidence>